<dbReference type="PROSITE" id="PS51755">
    <property type="entry name" value="OMPR_PHOB"/>
    <property type="match status" value="1"/>
</dbReference>
<dbReference type="InterPro" id="IPR036388">
    <property type="entry name" value="WH-like_DNA-bd_sf"/>
</dbReference>
<name>X0YYC0_9ZZZZ</name>
<dbReference type="Gene3D" id="1.10.10.10">
    <property type="entry name" value="Winged helix-like DNA-binding domain superfamily/Winged helix DNA-binding domain"/>
    <property type="match status" value="1"/>
</dbReference>
<evidence type="ECO:0000259" key="2">
    <source>
        <dbReference type="PROSITE" id="PS51755"/>
    </source>
</evidence>
<feature type="domain" description="OmpR/PhoB-type" evidence="2">
    <location>
        <begin position="1"/>
        <end position="65"/>
    </location>
</feature>
<dbReference type="CDD" id="cd00383">
    <property type="entry name" value="trans_reg_C"/>
    <property type="match status" value="1"/>
</dbReference>
<comment type="caution">
    <text evidence="3">The sequence shown here is derived from an EMBL/GenBank/DDBJ whole genome shotgun (WGS) entry which is preliminary data.</text>
</comment>
<evidence type="ECO:0000313" key="3">
    <source>
        <dbReference type="EMBL" id="GAG51472.1"/>
    </source>
</evidence>
<reference evidence="3" key="1">
    <citation type="journal article" date="2014" name="Front. Microbiol.">
        <title>High frequency of phylogenetically diverse reductive dehalogenase-homologous genes in deep subseafloor sedimentary metagenomes.</title>
        <authorList>
            <person name="Kawai M."/>
            <person name="Futagami T."/>
            <person name="Toyoda A."/>
            <person name="Takaki Y."/>
            <person name="Nishi S."/>
            <person name="Hori S."/>
            <person name="Arai W."/>
            <person name="Tsubouchi T."/>
            <person name="Morono Y."/>
            <person name="Uchiyama I."/>
            <person name="Ito T."/>
            <person name="Fujiyama A."/>
            <person name="Inagaki F."/>
            <person name="Takami H."/>
        </authorList>
    </citation>
    <scope>NUCLEOTIDE SEQUENCE</scope>
    <source>
        <strain evidence="3">Expedition CK06-06</strain>
    </source>
</reference>
<dbReference type="GO" id="GO:0003677">
    <property type="term" value="F:DNA binding"/>
    <property type="evidence" value="ECO:0007669"/>
    <property type="project" value="UniProtKB-KW"/>
</dbReference>
<keyword evidence="1" id="KW-0238">DNA-binding</keyword>
<feature type="non-terminal residue" evidence="3">
    <location>
        <position position="1"/>
    </location>
</feature>
<dbReference type="EMBL" id="BARS01056090">
    <property type="protein sequence ID" value="GAG51472.1"/>
    <property type="molecule type" value="Genomic_DNA"/>
</dbReference>
<dbReference type="SMART" id="SM00862">
    <property type="entry name" value="Trans_reg_C"/>
    <property type="match status" value="1"/>
</dbReference>
<organism evidence="3">
    <name type="scientific">marine sediment metagenome</name>
    <dbReference type="NCBI Taxonomy" id="412755"/>
    <lineage>
        <taxon>unclassified sequences</taxon>
        <taxon>metagenomes</taxon>
        <taxon>ecological metagenomes</taxon>
    </lineage>
</organism>
<dbReference type="GO" id="GO:0006355">
    <property type="term" value="P:regulation of DNA-templated transcription"/>
    <property type="evidence" value="ECO:0007669"/>
    <property type="project" value="InterPro"/>
</dbReference>
<evidence type="ECO:0000256" key="1">
    <source>
        <dbReference type="ARBA" id="ARBA00023125"/>
    </source>
</evidence>
<dbReference type="AlphaFoldDB" id="X0YYC0"/>
<proteinExistence type="predicted"/>
<dbReference type="InterPro" id="IPR016032">
    <property type="entry name" value="Sig_transdc_resp-reg_C-effctor"/>
</dbReference>
<sequence>LAEKAGKVVDARSLLSSVHEHDYDDREAQNLVKVHIANLRRKLEDGRHGNPYILCVRGFGYMLERRFERRANDPLTTLLEAPGDQEAG</sequence>
<accession>X0YYC0</accession>
<dbReference type="Pfam" id="PF00486">
    <property type="entry name" value="Trans_reg_C"/>
    <property type="match status" value="1"/>
</dbReference>
<dbReference type="GO" id="GO:0000160">
    <property type="term" value="P:phosphorelay signal transduction system"/>
    <property type="evidence" value="ECO:0007669"/>
    <property type="project" value="InterPro"/>
</dbReference>
<gene>
    <name evidence="3" type="ORF">S01H1_82696</name>
</gene>
<dbReference type="SUPFAM" id="SSF46894">
    <property type="entry name" value="C-terminal effector domain of the bipartite response regulators"/>
    <property type="match status" value="1"/>
</dbReference>
<protein>
    <recommendedName>
        <fullName evidence="2">OmpR/PhoB-type domain-containing protein</fullName>
    </recommendedName>
</protein>
<dbReference type="InterPro" id="IPR001867">
    <property type="entry name" value="OmpR/PhoB-type_DNA-bd"/>
</dbReference>